<evidence type="ECO:0000256" key="9">
    <source>
        <dbReference type="PROSITE-ProRule" id="PRU10141"/>
    </source>
</evidence>
<dbReference type="PANTHER" id="PTHR24363:SF0">
    <property type="entry name" value="SERINE_THREONINE KINASE LIKE DOMAIN CONTAINING 1"/>
    <property type="match status" value="1"/>
</dbReference>
<keyword evidence="3 11" id="KW-0808">Transferase</keyword>
<reference evidence="11 12" key="1">
    <citation type="submission" date="2024-01" db="EMBL/GenBank/DDBJ databases">
        <title>Genomic insights into the taxonomy and metabolism of the cyanobacterium Pannus brasiliensis CCIBt3594.</title>
        <authorList>
            <person name="Machado M."/>
            <person name="Botero N.B."/>
            <person name="Andreote A.P.D."/>
            <person name="Feitosa A.M.T."/>
            <person name="Popin R."/>
            <person name="Sivonen K."/>
            <person name="Fiore M.F."/>
        </authorList>
    </citation>
    <scope>NUCLEOTIDE SEQUENCE [LARGE SCALE GENOMIC DNA]</scope>
    <source>
        <strain evidence="11 12">CCIBt3594</strain>
    </source>
</reference>
<dbReference type="NCBIfam" id="NF045510">
    <property type="entry name" value="4Cys_prefix_kin"/>
    <property type="match status" value="1"/>
</dbReference>
<dbReference type="Pfam" id="PF00069">
    <property type="entry name" value="Pkinase"/>
    <property type="match status" value="1"/>
</dbReference>
<feature type="domain" description="Protein kinase" evidence="10">
    <location>
        <begin position="47"/>
        <end position="295"/>
    </location>
</feature>
<evidence type="ECO:0000256" key="6">
    <source>
        <dbReference type="ARBA" id="ARBA00022840"/>
    </source>
</evidence>
<evidence type="ECO:0000259" key="10">
    <source>
        <dbReference type="PROSITE" id="PS50011"/>
    </source>
</evidence>
<dbReference type="Gene3D" id="1.10.510.10">
    <property type="entry name" value="Transferase(Phosphotransferase) domain 1"/>
    <property type="match status" value="1"/>
</dbReference>
<dbReference type="InterPro" id="IPR017441">
    <property type="entry name" value="Protein_kinase_ATP_BS"/>
</dbReference>
<comment type="catalytic activity">
    <reaction evidence="8">
        <text>L-seryl-[protein] + ATP = O-phospho-L-seryl-[protein] + ADP + H(+)</text>
        <dbReference type="Rhea" id="RHEA:17989"/>
        <dbReference type="Rhea" id="RHEA-COMP:9863"/>
        <dbReference type="Rhea" id="RHEA-COMP:11604"/>
        <dbReference type="ChEBI" id="CHEBI:15378"/>
        <dbReference type="ChEBI" id="CHEBI:29999"/>
        <dbReference type="ChEBI" id="CHEBI:30616"/>
        <dbReference type="ChEBI" id="CHEBI:83421"/>
        <dbReference type="ChEBI" id="CHEBI:456216"/>
        <dbReference type="EC" id="2.7.11.1"/>
    </reaction>
</comment>
<dbReference type="CDD" id="cd14014">
    <property type="entry name" value="STKc_PknB_like"/>
    <property type="match status" value="1"/>
</dbReference>
<dbReference type="InterPro" id="IPR011009">
    <property type="entry name" value="Kinase-like_dom_sf"/>
</dbReference>
<dbReference type="GO" id="GO:0005524">
    <property type="term" value="F:ATP binding"/>
    <property type="evidence" value="ECO:0007669"/>
    <property type="project" value="UniProtKB-UniRule"/>
</dbReference>
<dbReference type="GO" id="GO:0004674">
    <property type="term" value="F:protein serine/threonine kinase activity"/>
    <property type="evidence" value="ECO:0007669"/>
    <property type="project" value="UniProtKB-KW"/>
</dbReference>
<dbReference type="Gene3D" id="3.30.200.20">
    <property type="entry name" value="Phosphorylase Kinase, domain 1"/>
    <property type="match status" value="1"/>
</dbReference>
<comment type="caution">
    <text evidence="11">The sequence shown here is derived from an EMBL/GenBank/DDBJ whole genome shotgun (WGS) entry which is preliminary data.</text>
</comment>
<keyword evidence="2" id="KW-0723">Serine/threonine-protein kinase</keyword>
<name>A0AAW9QZ83_9CHRO</name>
<evidence type="ECO:0000256" key="5">
    <source>
        <dbReference type="ARBA" id="ARBA00022777"/>
    </source>
</evidence>
<organism evidence="11 12">
    <name type="scientific">Pannus brasiliensis CCIBt3594</name>
    <dbReference type="NCBI Taxonomy" id="1427578"/>
    <lineage>
        <taxon>Bacteria</taxon>
        <taxon>Bacillati</taxon>
        <taxon>Cyanobacteriota</taxon>
        <taxon>Cyanophyceae</taxon>
        <taxon>Oscillatoriophycideae</taxon>
        <taxon>Chroococcales</taxon>
        <taxon>Microcystaceae</taxon>
        <taxon>Pannus</taxon>
    </lineage>
</organism>
<dbReference type="InterPro" id="IPR000719">
    <property type="entry name" value="Prot_kinase_dom"/>
</dbReference>
<evidence type="ECO:0000256" key="4">
    <source>
        <dbReference type="ARBA" id="ARBA00022741"/>
    </source>
</evidence>
<evidence type="ECO:0000256" key="7">
    <source>
        <dbReference type="ARBA" id="ARBA00047899"/>
    </source>
</evidence>
<keyword evidence="6 9" id="KW-0067">ATP-binding</keyword>
<dbReference type="PANTHER" id="PTHR24363">
    <property type="entry name" value="SERINE/THREONINE PROTEIN KINASE"/>
    <property type="match status" value="1"/>
</dbReference>
<dbReference type="EC" id="2.7.11.1" evidence="1"/>
<dbReference type="EMBL" id="JBAFSM010000060">
    <property type="protein sequence ID" value="MEG3439777.1"/>
    <property type="molecule type" value="Genomic_DNA"/>
</dbReference>
<evidence type="ECO:0000313" key="11">
    <source>
        <dbReference type="EMBL" id="MEG3439777.1"/>
    </source>
</evidence>
<protein>
    <recommendedName>
        <fullName evidence="1">non-specific serine/threonine protein kinase</fullName>
        <ecNumber evidence="1">2.7.11.1</ecNumber>
    </recommendedName>
</protein>
<comment type="catalytic activity">
    <reaction evidence="7">
        <text>L-threonyl-[protein] + ATP = O-phospho-L-threonyl-[protein] + ADP + H(+)</text>
        <dbReference type="Rhea" id="RHEA:46608"/>
        <dbReference type="Rhea" id="RHEA-COMP:11060"/>
        <dbReference type="Rhea" id="RHEA-COMP:11605"/>
        <dbReference type="ChEBI" id="CHEBI:15378"/>
        <dbReference type="ChEBI" id="CHEBI:30013"/>
        <dbReference type="ChEBI" id="CHEBI:30616"/>
        <dbReference type="ChEBI" id="CHEBI:61977"/>
        <dbReference type="ChEBI" id="CHEBI:456216"/>
        <dbReference type="EC" id="2.7.11.1"/>
    </reaction>
</comment>
<keyword evidence="5 11" id="KW-0418">Kinase</keyword>
<dbReference type="AlphaFoldDB" id="A0AAW9QZ83"/>
<feature type="binding site" evidence="9">
    <location>
        <position position="77"/>
    </location>
    <ligand>
        <name>ATP</name>
        <dbReference type="ChEBI" id="CHEBI:30616"/>
    </ligand>
</feature>
<sequence>MEVLCTRPHCPRPRNQCPDLDDPDKLATIEQKYCTTCGMPLILGGRYLPVKLLGKGGFGAAFLSLDRYRPKTKCVLKQFQPSIQLSPQALETAKNLFIREGEVLEELGKHPRIPDLYAFFPLLVKNQLTGNEDRFFYLAQEYIDGKNLEEILAEQRAPFSEADVRGILEEMLEVLRFVHENRSIHRDIKPSNIMRDKNGRLYLLDFGAVKQATSSGGNLSGKSTTIYSAGYAPPEQQLGKQVSPATDLYALAVTCITLLTNQYPDNLYDPDEKRWFWQQYAPHVSVRFPAILGIL</sequence>
<evidence type="ECO:0000256" key="8">
    <source>
        <dbReference type="ARBA" id="ARBA00048679"/>
    </source>
</evidence>
<dbReference type="PROSITE" id="PS00107">
    <property type="entry name" value="PROTEIN_KINASE_ATP"/>
    <property type="match status" value="1"/>
</dbReference>
<evidence type="ECO:0000256" key="1">
    <source>
        <dbReference type="ARBA" id="ARBA00012513"/>
    </source>
</evidence>
<dbReference type="PROSITE" id="PS50011">
    <property type="entry name" value="PROTEIN_KINASE_DOM"/>
    <property type="match status" value="1"/>
</dbReference>
<keyword evidence="4 9" id="KW-0547">Nucleotide-binding</keyword>
<evidence type="ECO:0000256" key="3">
    <source>
        <dbReference type="ARBA" id="ARBA00022679"/>
    </source>
</evidence>
<evidence type="ECO:0000256" key="2">
    <source>
        <dbReference type="ARBA" id="ARBA00022527"/>
    </source>
</evidence>
<accession>A0AAW9QZ83</accession>
<dbReference type="SUPFAM" id="SSF56112">
    <property type="entry name" value="Protein kinase-like (PK-like)"/>
    <property type="match status" value="1"/>
</dbReference>
<proteinExistence type="predicted"/>
<keyword evidence="12" id="KW-1185">Reference proteome</keyword>
<gene>
    <name evidence="11" type="ORF">V0288_21800</name>
</gene>
<dbReference type="SMART" id="SM00220">
    <property type="entry name" value="S_TKc"/>
    <property type="match status" value="1"/>
</dbReference>
<dbReference type="Proteomes" id="UP001328733">
    <property type="component" value="Unassembled WGS sequence"/>
</dbReference>
<evidence type="ECO:0000313" key="12">
    <source>
        <dbReference type="Proteomes" id="UP001328733"/>
    </source>
</evidence>